<protein>
    <submittedName>
        <fullName evidence="2">Uncharacterized protein MANES_05G001300</fullName>
    </submittedName>
</protein>
<feature type="compositionally biased region" description="Low complexity" evidence="1">
    <location>
        <begin position="59"/>
        <end position="80"/>
    </location>
</feature>
<name>A0A2P2J6F0_RHIMU</name>
<proteinExistence type="predicted"/>
<sequence length="113" mass="12495">MPNLIFVVRSGNKVKQERCSNRVQQTWRSGFSEKKIPGSQKRKRRWTWFLAADDPRVASSASSLPSCSCGSPPCYPPSSSSLPLRPPPPCTGFSGSLFFRSASTTWFPLVNVS</sequence>
<dbReference type="AlphaFoldDB" id="A0A2P2J6F0"/>
<feature type="region of interest" description="Disordered" evidence="1">
    <location>
        <begin position="58"/>
        <end position="80"/>
    </location>
</feature>
<evidence type="ECO:0000313" key="2">
    <source>
        <dbReference type="EMBL" id="MBW88987.1"/>
    </source>
</evidence>
<accession>A0A2P2J6F0</accession>
<reference evidence="2" key="1">
    <citation type="submission" date="2018-02" db="EMBL/GenBank/DDBJ databases">
        <title>Rhizophora mucronata_Transcriptome.</title>
        <authorList>
            <person name="Meera S.P."/>
            <person name="Sreeshan A."/>
            <person name="Augustine A."/>
        </authorList>
    </citation>
    <scope>NUCLEOTIDE SEQUENCE</scope>
    <source>
        <tissue evidence="2">Leaf</tissue>
    </source>
</reference>
<organism evidence="2">
    <name type="scientific">Rhizophora mucronata</name>
    <name type="common">Asiatic mangrove</name>
    <dbReference type="NCBI Taxonomy" id="61149"/>
    <lineage>
        <taxon>Eukaryota</taxon>
        <taxon>Viridiplantae</taxon>
        <taxon>Streptophyta</taxon>
        <taxon>Embryophyta</taxon>
        <taxon>Tracheophyta</taxon>
        <taxon>Spermatophyta</taxon>
        <taxon>Magnoliopsida</taxon>
        <taxon>eudicotyledons</taxon>
        <taxon>Gunneridae</taxon>
        <taxon>Pentapetalae</taxon>
        <taxon>rosids</taxon>
        <taxon>fabids</taxon>
        <taxon>Malpighiales</taxon>
        <taxon>Rhizophoraceae</taxon>
        <taxon>Rhizophora</taxon>
    </lineage>
</organism>
<evidence type="ECO:0000256" key="1">
    <source>
        <dbReference type="SAM" id="MobiDB-lite"/>
    </source>
</evidence>
<dbReference type="EMBL" id="GGEC01008504">
    <property type="protein sequence ID" value="MBW88987.1"/>
    <property type="molecule type" value="Transcribed_RNA"/>
</dbReference>